<dbReference type="SUPFAM" id="SSF55729">
    <property type="entry name" value="Acyl-CoA N-acyltransferases (Nat)"/>
    <property type="match status" value="1"/>
</dbReference>
<accession>M5RQX3</accession>
<dbReference type="AlphaFoldDB" id="M5RQX3"/>
<protein>
    <recommendedName>
        <fullName evidence="1">N-acyl amino acid synthase FeeM catalytic core domain-containing protein</fullName>
    </recommendedName>
</protein>
<name>M5RQX3_9BACT</name>
<sequence length="177" mass="19848">MQWGKQATASTSDLRDSFDDVSLHFGVYFNTRILAAVRLIMADRPADLPSGRYFPKAFDGSGRVAEISKAMVDPVARQCGLFTALLLECKARAYANGIADLFISVVDTDRIRRFLNVEGFQEIGTPFHFEDQTISVQDQAILLWNRFNTVESIETISTRQDHILSKAQSTLEPRVDS</sequence>
<dbReference type="EMBL" id="ANOG01000215">
    <property type="protein sequence ID" value="EMI21621.1"/>
    <property type="molecule type" value="Genomic_DNA"/>
</dbReference>
<organism evidence="2 3">
    <name type="scientific">Rhodopirellula maiorica SM1</name>
    <dbReference type="NCBI Taxonomy" id="1265738"/>
    <lineage>
        <taxon>Bacteria</taxon>
        <taxon>Pseudomonadati</taxon>
        <taxon>Planctomycetota</taxon>
        <taxon>Planctomycetia</taxon>
        <taxon>Pirellulales</taxon>
        <taxon>Pirellulaceae</taxon>
        <taxon>Novipirellula</taxon>
    </lineage>
</organism>
<keyword evidence="3" id="KW-1185">Reference proteome</keyword>
<dbReference type="Pfam" id="PF21926">
    <property type="entry name" value="FeeM"/>
    <property type="match status" value="1"/>
</dbReference>
<evidence type="ECO:0000259" key="1">
    <source>
        <dbReference type="Pfam" id="PF21926"/>
    </source>
</evidence>
<gene>
    <name evidence="2" type="ORF">RMSM_01448</name>
</gene>
<proteinExistence type="predicted"/>
<evidence type="ECO:0000313" key="3">
    <source>
        <dbReference type="Proteomes" id="UP000011991"/>
    </source>
</evidence>
<dbReference type="InterPro" id="IPR054597">
    <property type="entry name" value="FeeM_cat"/>
</dbReference>
<dbReference type="InterPro" id="IPR016181">
    <property type="entry name" value="Acyl_CoA_acyltransferase"/>
</dbReference>
<feature type="domain" description="N-acyl amino acid synthase FeeM catalytic core" evidence="1">
    <location>
        <begin position="18"/>
        <end position="129"/>
    </location>
</feature>
<dbReference type="Gene3D" id="3.40.630.30">
    <property type="match status" value="1"/>
</dbReference>
<comment type="caution">
    <text evidence="2">The sequence shown here is derived from an EMBL/GenBank/DDBJ whole genome shotgun (WGS) entry which is preliminary data.</text>
</comment>
<dbReference type="Proteomes" id="UP000011991">
    <property type="component" value="Unassembled WGS sequence"/>
</dbReference>
<evidence type="ECO:0000313" key="2">
    <source>
        <dbReference type="EMBL" id="EMI21621.1"/>
    </source>
</evidence>
<reference evidence="2 3" key="1">
    <citation type="journal article" date="2013" name="Mar. Genomics">
        <title>Expression of sulfatases in Rhodopirellula baltica and the diversity of sulfatases in the genus Rhodopirellula.</title>
        <authorList>
            <person name="Wegner C.E."/>
            <person name="Richter-Heitmann T."/>
            <person name="Klindworth A."/>
            <person name="Klockow C."/>
            <person name="Richter M."/>
            <person name="Achstetter T."/>
            <person name="Glockner F.O."/>
            <person name="Harder J."/>
        </authorList>
    </citation>
    <scope>NUCLEOTIDE SEQUENCE [LARGE SCALE GENOMIC DNA]</scope>
    <source>
        <strain evidence="2 3">SM1</strain>
    </source>
</reference>